<sequence>MEKGKQEAEMAHMQHAKKMMNRTVVTALMLGSTLVAAQSASAFDGQMPLATSQVAAPGYNILPFGQPERMLKTEVIRKGLMHPVDYWWYTDPAMSGKWDYATPVASANEPVEVLTKQTAYVRAQPTRAVYNHGTYNTVVNNPHIGPTPHNYVWTTNSQTVPSGAPSSNNYSMGHNNTWLGGSMPVRYVTMLDSRVNRHKATIYR</sequence>
<organism evidence="1">
    <name type="scientific">Magnetococcus massalia (strain MO-1)</name>
    <dbReference type="NCBI Taxonomy" id="451514"/>
    <lineage>
        <taxon>Bacteria</taxon>
        <taxon>Pseudomonadati</taxon>
        <taxon>Pseudomonadota</taxon>
        <taxon>Magnetococcia</taxon>
        <taxon>Magnetococcales</taxon>
        <taxon>Magnetococcaceae</taxon>
        <taxon>Magnetococcus</taxon>
    </lineage>
</organism>
<evidence type="ECO:0000313" key="1">
    <source>
        <dbReference type="EMBL" id="CRH06225.1"/>
    </source>
</evidence>
<gene>
    <name evidence="1" type="ORF">MAGMO_2052</name>
</gene>
<proteinExistence type="predicted"/>
<protein>
    <submittedName>
        <fullName evidence="1">Uncharacterized protein</fullName>
    </submittedName>
</protein>
<reference evidence="1" key="1">
    <citation type="submission" date="2015-04" db="EMBL/GenBank/DDBJ databases">
        <authorList>
            <person name="Syromyatnikov M.Y."/>
            <person name="Popov V.N."/>
        </authorList>
    </citation>
    <scope>NUCLEOTIDE SEQUENCE</scope>
    <source>
        <strain evidence="1">MO-1</strain>
    </source>
</reference>
<dbReference type="AlphaFoldDB" id="A0A1S7LH15"/>
<dbReference type="EMBL" id="LO017727">
    <property type="protein sequence ID" value="CRH06225.1"/>
    <property type="molecule type" value="Genomic_DNA"/>
</dbReference>
<name>A0A1S7LH15_MAGMO</name>
<accession>A0A1S7LH15</accession>